<feature type="region of interest" description="Disordered" evidence="1">
    <location>
        <begin position="1"/>
        <end position="40"/>
    </location>
</feature>
<keyword evidence="3" id="KW-1185">Reference proteome</keyword>
<dbReference type="KEGG" id="acad:UA74_12950"/>
<gene>
    <name evidence="2" type="ORF">UA74_12950</name>
</gene>
<evidence type="ECO:0000313" key="3">
    <source>
        <dbReference type="Proteomes" id="UP000185511"/>
    </source>
</evidence>
<reference evidence="3" key="1">
    <citation type="submission" date="2016-06" db="EMBL/GenBank/DDBJ databases">
        <title>Complete genome sequence of Actinoalloteichus fjordicus DSM 46855 (=ADI127-17), type strain of the new species Actinoalloteichus fjordicus.</title>
        <authorList>
            <person name="Ruckert C."/>
            <person name="Nouioui I."/>
            <person name="Willmese J."/>
            <person name="van Wezel G."/>
            <person name="Klenk H.-P."/>
            <person name="Kalinowski J."/>
            <person name="Zotchev S.B."/>
        </authorList>
    </citation>
    <scope>NUCLEOTIDE SEQUENCE [LARGE SCALE GENOMIC DNA]</scope>
    <source>
        <strain evidence="3">ADI127-7</strain>
    </source>
</reference>
<sequence>MAPAAGAEPLDERHRAPAGTGALRTAAPAAATRRFTCARG</sequence>
<dbReference type="AlphaFoldDB" id="A0AAC9PS08"/>
<evidence type="ECO:0000313" key="2">
    <source>
        <dbReference type="EMBL" id="APU14648.1"/>
    </source>
</evidence>
<evidence type="ECO:0000256" key="1">
    <source>
        <dbReference type="SAM" id="MobiDB-lite"/>
    </source>
</evidence>
<dbReference type="Proteomes" id="UP000185511">
    <property type="component" value="Chromosome"/>
</dbReference>
<name>A0AAC9PS08_9PSEU</name>
<proteinExistence type="predicted"/>
<accession>A0AAC9PS08</accession>
<dbReference type="EMBL" id="CP016076">
    <property type="protein sequence ID" value="APU14648.1"/>
    <property type="molecule type" value="Genomic_DNA"/>
</dbReference>
<protein>
    <submittedName>
        <fullName evidence="2">Uncharacterized protein</fullName>
    </submittedName>
</protein>
<organism evidence="2 3">
    <name type="scientific">Actinoalloteichus fjordicus</name>
    <dbReference type="NCBI Taxonomy" id="1612552"/>
    <lineage>
        <taxon>Bacteria</taxon>
        <taxon>Bacillati</taxon>
        <taxon>Actinomycetota</taxon>
        <taxon>Actinomycetes</taxon>
        <taxon>Pseudonocardiales</taxon>
        <taxon>Pseudonocardiaceae</taxon>
        <taxon>Actinoalloteichus</taxon>
    </lineage>
</organism>
<feature type="compositionally biased region" description="Low complexity" evidence="1">
    <location>
        <begin position="17"/>
        <end position="40"/>
    </location>
</feature>